<evidence type="ECO:0000256" key="1">
    <source>
        <dbReference type="RuleBase" id="RU365079"/>
    </source>
</evidence>
<reference evidence="3 4" key="1">
    <citation type="submission" date="2024-09" db="EMBL/GenBank/DDBJ databases">
        <title>Chromosome-scale assembly of Riccia fluitans.</title>
        <authorList>
            <person name="Paukszto L."/>
            <person name="Sawicki J."/>
            <person name="Karawczyk K."/>
            <person name="Piernik-Szablinska J."/>
            <person name="Szczecinska M."/>
            <person name="Mazdziarz M."/>
        </authorList>
    </citation>
    <scope>NUCLEOTIDE SEQUENCE [LARGE SCALE GENOMIC DNA]</scope>
    <source>
        <strain evidence="3">Rf_01</strain>
        <tissue evidence="3">Aerial parts of the thallus</tissue>
    </source>
</reference>
<name>A0ABD1YC97_9MARC</name>
<feature type="domain" description="FCP1 homology" evidence="2">
    <location>
        <begin position="2"/>
        <end position="190"/>
    </location>
</feature>
<dbReference type="SMART" id="SM00577">
    <property type="entry name" value="CPDc"/>
    <property type="match status" value="1"/>
</dbReference>
<comment type="function">
    <text evidence="1">Essential component of the TIM23 complex, a complex that mediates the translocation of transit peptide-containing proteins across the mitochondrial inner membrane.</text>
</comment>
<dbReference type="InterPro" id="IPR004274">
    <property type="entry name" value="FCP1_dom"/>
</dbReference>
<accession>A0ABD1YC97</accession>
<dbReference type="PANTHER" id="PTHR12210">
    <property type="entry name" value="DULLARD PROTEIN PHOSPHATASE"/>
    <property type="match status" value="1"/>
</dbReference>
<keyword evidence="1" id="KW-0809">Transit peptide</keyword>
<evidence type="ECO:0000259" key="2">
    <source>
        <dbReference type="PROSITE" id="PS50969"/>
    </source>
</evidence>
<dbReference type="InterPro" id="IPR050365">
    <property type="entry name" value="TIM50"/>
</dbReference>
<sequence length="300" mass="34083">MVLNRKKLLVLDLNGLLLATYPKGKKLPDHPHDARVKKYRVYKRPGCEDFLQFCLENFVVGVWSSAQEDNVVALVDYLFQEFVDKEARSKLVFVWHQSQCSKSKFRDPENTHKPVYLKELVKLWDKVEPHLPWEKGDYGPSNTVLIDDSPQKAIRNPPYTAIFPDSYKAIVPEDIYLLAGGQFRTYLEGLATAANVQVYLKENPFGKPSIIPESLLRGFARASITEGGAKSTKKVAPTKADVVKPGVGTWKTRRRDRKVLTRTNSVQGEANMHMEFLREEYRSYKCGYGSKNAAKLVIGC</sequence>
<dbReference type="Pfam" id="PF03031">
    <property type="entry name" value="NIF"/>
    <property type="match status" value="1"/>
</dbReference>
<keyword evidence="4" id="KW-1185">Reference proteome</keyword>
<dbReference type="InterPro" id="IPR023214">
    <property type="entry name" value="HAD_sf"/>
</dbReference>
<comment type="subcellular location">
    <subcellularLocation>
        <location evidence="1">Mitochondrion inner membrane</location>
        <topology evidence="1">Single-pass membrane protein</topology>
    </subcellularLocation>
</comment>
<dbReference type="InterPro" id="IPR036412">
    <property type="entry name" value="HAD-like_sf"/>
</dbReference>
<dbReference type="PROSITE" id="PS50969">
    <property type="entry name" value="FCP1"/>
    <property type="match status" value="1"/>
</dbReference>
<dbReference type="EMBL" id="JBHFFA010000006">
    <property type="protein sequence ID" value="KAL2623302.1"/>
    <property type="molecule type" value="Genomic_DNA"/>
</dbReference>
<keyword evidence="1" id="KW-0813">Transport</keyword>
<gene>
    <name evidence="3" type="ORF">R1flu_003507</name>
</gene>
<evidence type="ECO:0000313" key="3">
    <source>
        <dbReference type="EMBL" id="KAL2623302.1"/>
    </source>
</evidence>
<comment type="subunit">
    <text evidence="1">Component of the TIM23 complex.</text>
</comment>
<dbReference type="Proteomes" id="UP001605036">
    <property type="component" value="Unassembled WGS sequence"/>
</dbReference>
<keyword evidence="1" id="KW-0496">Mitochondrion</keyword>
<protein>
    <recommendedName>
        <fullName evidence="1">Mitochondrial import inner membrane translocase subunit TIM50</fullName>
    </recommendedName>
</protein>
<dbReference type="GO" id="GO:0015031">
    <property type="term" value="P:protein transport"/>
    <property type="evidence" value="ECO:0007669"/>
    <property type="project" value="UniProtKB-KW"/>
</dbReference>
<dbReference type="GO" id="GO:0005744">
    <property type="term" value="C:TIM23 mitochondrial import inner membrane translocase complex"/>
    <property type="evidence" value="ECO:0007669"/>
    <property type="project" value="UniProtKB-UniRule"/>
</dbReference>
<comment type="similarity">
    <text evidence="1">Belongs to the TIM50 family.</text>
</comment>
<comment type="caution">
    <text evidence="3">The sequence shown here is derived from an EMBL/GenBank/DDBJ whole genome shotgun (WGS) entry which is preliminary data.</text>
</comment>
<proteinExistence type="inferred from homology"/>
<dbReference type="SUPFAM" id="SSF56784">
    <property type="entry name" value="HAD-like"/>
    <property type="match status" value="1"/>
</dbReference>
<organism evidence="3 4">
    <name type="scientific">Riccia fluitans</name>
    <dbReference type="NCBI Taxonomy" id="41844"/>
    <lineage>
        <taxon>Eukaryota</taxon>
        <taxon>Viridiplantae</taxon>
        <taxon>Streptophyta</taxon>
        <taxon>Embryophyta</taxon>
        <taxon>Marchantiophyta</taxon>
        <taxon>Marchantiopsida</taxon>
        <taxon>Marchantiidae</taxon>
        <taxon>Marchantiales</taxon>
        <taxon>Ricciaceae</taxon>
        <taxon>Riccia</taxon>
    </lineage>
</organism>
<keyword evidence="1" id="KW-0811">Translocation</keyword>
<dbReference type="AlphaFoldDB" id="A0ABD1YC97"/>
<keyword evidence="1" id="KW-0653">Protein transport</keyword>
<dbReference type="Gene3D" id="3.40.50.1000">
    <property type="entry name" value="HAD superfamily/HAD-like"/>
    <property type="match status" value="1"/>
</dbReference>
<evidence type="ECO:0000313" key="4">
    <source>
        <dbReference type="Proteomes" id="UP001605036"/>
    </source>
</evidence>